<evidence type="ECO:0000256" key="6">
    <source>
        <dbReference type="ARBA" id="ARBA00022989"/>
    </source>
</evidence>
<evidence type="ECO:0000256" key="1">
    <source>
        <dbReference type="ARBA" id="ARBA00004429"/>
    </source>
</evidence>
<evidence type="ECO:0000313" key="11">
    <source>
        <dbReference type="EMBL" id="KAF0675118.1"/>
    </source>
</evidence>
<evidence type="ECO:0000313" key="12">
    <source>
        <dbReference type="Proteomes" id="UP000698242"/>
    </source>
</evidence>
<sequence>MGVLKAALWPLQKWNDLVLPIGRFLAVIAIAAMVVAILIQVFFRYVLNNALPWPDEAARFMMLWMTGLIAPDAYRRGGFVAIDMLERALARLAAALLSLFLLAISGLVLAMAVRIGWSEVTGFGGRFDTASLYLPLPDGWFRVPRSWMMASLLVGVTLLLIVNLELILRALLRLAGARNLPPLGRPEDELMAE</sequence>
<keyword evidence="6 9" id="KW-1133">Transmembrane helix</keyword>
<feature type="transmembrane region" description="Helical" evidence="9">
    <location>
        <begin position="147"/>
        <end position="168"/>
    </location>
</feature>
<comment type="function">
    <text evidence="9">Part of the tripartite ATP-independent periplasmic (TRAP) transport system.</text>
</comment>
<dbReference type="OrthoDB" id="4964541at2"/>
<dbReference type="InterPro" id="IPR055348">
    <property type="entry name" value="DctQ"/>
</dbReference>
<dbReference type="GO" id="GO:0022857">
    <property type="term" value="F:transmembrane transporter activity"/>
    <property type="evidence" value="ECO:0007669"/>
    <property type="project" value="UniProtKB-UniRule"/>
</dbReference>
<dbReference type="InterPro" id="IPR007387">
    <property type="entry name" value="TRAP_DctQ"/>
</dbReference>
<dbReference type="PANTHER" id="PTHR35011">
    <property type="entry name" value="2,3-DIKETO-L-GULONATE TRAP TRANSPORTER SMALL PERMEASE PROTEIN YIAM"/>
    <property type="match status" value="1"/>
</dbReference>
<keyword evidence="2 9" id="KW-0813">Transport</keyword>
<dbReference type="AlphaFoldDB" id="A0A921TC08"/>
<dbReference type="PANTHER" id="PTHR35011:SF11">
    <property type="entry name" value="TRAP TRANSPORTER SMALL PERMEASE PROTEIN"/>
    <property type="match status" value="1"/>
</dbReference>
<dbReference type="Proteomes" id="UP000698242">
    <property type="component" value="Unassembled WGS sequence"/>
</dbReference>
<name>A0A921TC08_9RHOB</name>
<reference evidence="11" key="1">
    <citation type="submission" date="2013-03" db="EMBL/GenBank/DDBJ databases">
        <title>Genome Sequence of the Profundibacterium mesophilum strain KAUST100406-0324T from Red Sea, a novel genus in the family Rhodobacteraceae.</title>
        <authorList>
            <person name="Essack M."/>
            <person name="Alam I."/>
            <person name="Lafi F."/>
            <person name="Alawi W."/>
            <person name="Kamanu F."/>
            <person name="Al-Suwailem A."/>
            <person name="Lee O.O."/>
            <person name="Xu Y."/>
            <person name="Bajic V."/>
            <person name="Qian P.-Y."/>
            <person name="Archer J."/>
        </authorList>
    </citation>
    <scope>NUCLEOTIDE SEQUENCE</scope>
    <source>
        <strain evidence="11">KAUST100406-0324</strain>
    </source>
</reference>
<keyword evidence="3" id="KW-1003">Cell membrane</keyword>
<organism evidence="11 12">
    <name type="scientific">Profundibacterium mesophilum KAUST100406-0324</name>
    <dbReference type="NCBI Taxonomy" id="1037889"/>
    <lineage>
        <taxon>Bacteria</taxon>
        <taxon>Pseudomonadati</taxon>
        <taxon>Pseudomonadota</taxon>
        <taxon>Alphaproteobacteria</taxon>
        <taxon>Rhodobacterales</taxon>
        <taxon>Roseobacteraceae</taxon>
        <taxon>Profundibacterium</taxon>
    </lineage>
</organism>
<accession>A0A921TC08</accession>
<comment type="caution">
    <text evidence="11">The sequence shown here is derived from an EMBL/GenBank/DDBJ whole genome shotgun (WGS) entry which is preliminary data.</text>
</comment>
<keyword evidence="4 9" id="KW-0997">Cell inner membrane</keyword>
<evidence type="ECO:0000256" key="2">
    <source>
        <dbReference type="ARBA" id="ARBA00022448"/>
    </source>
</evidence>
<evidence type="ECO:0000256" key="4">
    <source>
        <dbReference type="ARBA" id="ARBA00022519"/>
    </source>
</evidence>
<evidence type="ECO:0000256" key="8">
    <source>
        <dbReference type="ARBA" id="ARBA00038436"/>
    </source>
</evidence>
<keyword evidence="7 9" id="KW-0472">Membrane</keyword>
<comment type="subcellular location">
    <subcellularLocation>
        <location evidence="1 9">Cell inner membrane</location>
        <topology evidence="1 9">Multi-pass membrane protein</topology>
    </subcellularLocation>
</comment>
<evidence type="ECO:0000259" key="10">
    <source>
        <dbReference type="Pfam" id="PF04290"/>
    </source>
</evidence>
<evidence type="ECO:0000256" key="9">
    <source>
        <dbReference type="RuleBase" id="RU369079"/>
    </source>
</evidence>
<dbReference type="Pfam" id="PF04290">
    <property type="entry name" value="DctQ"/>
    <property type="match status" value="1"/>
</dbReference>
<evidence type="ECO:0000256" key="3">
    <source>
        <dbReference type="ARBA" id="ARBA00022475"/>
    </source>
</evidence>
<evidence type="ECO:0000256" key="7">
    <source>
        <dbReference type="ARBA" id="ARBA00023136"/>
    </source>
</evidence>
<dbReference type="EMBL" id="APKE01000030">
    <property type="protein sequence ID" value="KAF0675118.1"/>
    <property type="molecule type" value="Genomic_DNA"/>
</dbReference>
<proteinExistence type="inferred from homology"/>
<protein>
    <recommendedName>
        <fullName evidence="9">TRAP transporter small permease protein</fullName>
    </recommendedName>
</protein>
<keyword evidence="5 9" id="KW-0812">Transmembrane</keyword>
<evidence type="ECO:0000256" key="5">
    <source>
        <dbReference type="ARBA" id="ARBA00022692"/>
    </source>
</evidence>
<comment type="similarity">
    <text evidence="8 9">Belongs to the TRAP transporter small permease family.</text>
</comment>
<feature type="transmembrane region" description="Helical" evidence="9">
    <location>
        <begin position="57"/>
        <end position="74"/>
    </location>
</feature>
<gene>
    <name evidence="11" type="ORF">PMES_02544</name>
</gene>
<dbReference type="GO" id="GO:0005886">
    <property type="term" value="C:plasma membrane"/>
    <property type="evidence" value="ECO:0007669"/>
    <property type="project" value="UniProtKB-SubCell"/>
</dbReference>
<comment type="subunit">
    <text evidence="9">The complex comprises the extracytoplasmic solute receptor protein and the two transmembrane proteins.</text>
</comment>
<feature type="domain" description="Tripartite ATP-independent periplasmic transporters DctQ component" evidence="10">
    <location>
        <begin position="33"/>
        <end position="171"/>
    </location>
</feature>
<feature type="transmembrane region" description="Helical" evidence="9">
    <location>
        <begin position="95"/>
        <end position="117"/>
    </location>
</feature>
<dbReference type="RefSeq" id="WP_159966078.1">
    <property type="nucleotide sequence ID" value="NZ_APKE01000030.1"/>
</dbReference>
<keyword evidence="12" id="KW-1185">Reference proteome</keyword>
<feature type="transmembrane region" description="Helical" evidence="9">
    <location>
        <begin position="21"/>
        <end position="45"/>
    </location>
</feature>
<dbReference type="GO" id="GO:0015740">
    <property type="term" value="P:C4-dicarboxylate transport"/>
    <property type="evidence" value="ECO:0007669"/>
    <property type="project" value="TreeGrafter"/>
</dbReference>